<gene>
    <name evidence="1" type="ORF">TNCV_2877221</name>
</gene>
<sequence>MHHSVSARTIQLRLLQSGRSARRPLFRLPFPGNHMRSPRQWGDVQWIWTREWNGIVLTDESISACNIMMVGFEFGDTVVIGILEYSPEGSLVPYVTIDELDLRDPGMVGDAAPAHHIPNVLYWRDILGSLRPEKYWRSTKTSGRKTYHVPPALSF</sequence>
<dbReference type="Proteomes" id="UP000887159">
    <property type="component" value="Unassembled WGS sequence"/>
</dbReference>
<dbReference type="AlphaFoldDB" id="A0A8X7BJ26"/>
<comment type="caution">
    <text evidence="1">The sequence shown here is derived from an EMBL/GenBank/DDBJ whole genome shotgun (WGS) entry which is preliminary data.</text>
</comment>
<proteinExistence type="predicted"/>
<evidence type="ECO:0000313" key="2">
    <source>
        <dbReference type="Proteomes" id="UP000887159"/>
    </source>
</evidence>
<organism evidence="1 2">
    <name type="scientific">Trichonephila clavipes</name>
    <name type="common">Golden silk orbweaver</name>
    <name type="synonym">Nephila clavipes</name>
    <dbReference type="NCBI Taxonomy" id="2585209"/>
    <lineage>
        <taxon>Eukaryota</taxon>
        <taxon>Metazoa</taxon>
        <taxon>Ecdysozoa</taxon>
        <taxon>Arthropoda</taxon>
        <taxon>Chelicerata</taxon>
        <taxon>Arachnida</taxon>
        <taxon>Araneae</taxon>
        <taxon>Araneomorphae</taxon>
        <taxon>Entelegynae</taxon>
        <taxon>Araneoidea</taxon>
        <taxon>Nephilidae</taxon>
        <taxon>Trichonephila</taxon>
    </lineage>
</organism>
<reference evidence="1" key="1">
    <citation type="submission" date="2020-08" db="EMBL/GenBank/DDBJ databases">
        <title>Multicomponent nature underlies the extraordinary mechanical properties of spider dragline silk.</title>
        <authorList>
            <person name="Kono N."/>
            <person name="Nakamura H."/>
            <person name="Mori M."/>
            <person name="Yoshida Y."/>
            <person name="Ohtoshi R."/>
            <person name="Malay A.D."/>
            <person name="Moran D.A.P."/>
            <person name="Tomita M."/>
            <person name="Numata K."/>
            <person name="Arakawa K."/>
        </authorList>
    </citation>
    <scope>NUCLEOTIDE SEQUENCE</scope>
</reference>
<protein>
    <submittedName>
        <fullName evidence="1">Uncharacterized protein</fullName>
    </submittedName>
</protein>
<name>A0A8X7BJ26_TRICX</name>
<dbReference type="EMBL" id="BMAU01021406">
    <property type="protein sequence ID" value="GFY32973.1"/>
    <property type="molecule type" value="Genomic_DNA"/>
</dbReference>
<accession>A0A8X7BJ26</accession>
<evidence type="ECO:0000313" key="1">
    <source>
        <dbReference type="EMBL" id="GFY32973.1"/>
    </source>
</evidence>
<keyword evidence="2" id="KW-1185">Reference proteome</keyword>